<name>A0A4C2E8Q0_9SACH</name>
<keyword evidence="2" id="KW-0732">Signal</keyword>
<feature type="compositionally biased region" description="Polar residues" evidence="1">
    <location>
        <begin position="76"/>
        <end position="129"/>
    </location>
</feature>
<evidence type="ECO:0000313" key="4">
    <source>
        <dbReference type="Proteomes" id="UP000301737"/>
    </source>
</evidence>
<protein>
    <submittedName>
        <fullName evidence="3">Uncharacterized protein</fullName>
    </submittedName>
</protein>
<dbReference type="GO" id="GO:0004067">
    <property type="term" value="F:asparaginase activity"/>
    <property type="evidence" value="ECO:0007669"/>
    <property type="project" value="UniProtKB-UniRule"/>
</dbReference>
<evidence type="ECO:0000256" key="2">
    <source>
        <dbReference type="SAM" id="SignalP"/>
    </source>
</evidence>
<keyword evidence="4" id="KW-1185">Reference proteome</keyword>
<dbReference type="Proteomes" id="UP000301737">
    <property type="component" value="Unassembled WGS sequence"/>
</dbReference>
<feature type="compositionally biased region" description="Low complexity" evidence="1">
    <location>
        <begin position="49"/>
        <end position="74"/>
    </location>
</feature>
<feature type="chain" id="PRO_5021011393" evidence="2">
    <location>
        <begin position="19"/>
        <end position="436"/>
    </location>
</feature>
<evidence type="ECO:0000256" key="1">
    <source>
        <dbReference type="SAM" id="MobiDB-lite"/>
    </source>
</evidence>
<feature type="signal peptide" evidence="2">
    <location>
        <begin position="1"/>
        <end position="18"/>
    </location>
</feature>
<sequence>MKLSVLATTLAACSAVIANPVNPVQELLYRRADSASVIATPAAATDFDAPSGSAAAFSTGSASSTDTTAPSVTAGAGSNTTAPAVGGSNTTAPAAGGSNTTAPAAGGSNTTTPVAGGSNSTTPAAGGSNTTTPAAGGSNTTAAAGGYSNTTAAAGASNVTSGKIWVFVTGGTVGLTNSSDVSVVTLYNSSQALNISQLYSLAGRVNDTLGQGSTQSVVIVSNQESLEPLGIFTSLVFNTDKPIVITQNGARGAAIAKQTSASARGPLVVGDNKLIYPGVFAPTGDESSSCAAVGVASDSSNVTWFFENSVPALVSPSSALKQNYTNFTNYDVTTAPVVPIIYDGAYSSQLISSLPSASGFVVVSSGSNSTLSSVRNSSSPIVFAEAGANLHYVGKEDVPSNTIPAGYLSPVKAQILLSVAAANGVTDQKALRSLFP</sequence>
<gene>
    <name evidence="3" type="ORF">ZYGM_000389</name>
</gene>
<comment type="caution">
    <text evidence="3">The sequence shown here is derived from an EMBL/GenBank/DDBJ whole genome shotgun (WGS) entry which is preliminary data.</text>
</comment>
<reference evidence="3 4" key="1">
    <citation type="submission" date="2019-01" db="EMBL/GenBank/DDBJ databases">
        <title>Draft Genome Sequencing of Zygosaccharomyces mellis Ca-7.</title>
        <authorList>
            <person name="Shiwa Y."/>
            <person name="Kanesaki Y."/>
            <person name="Ishige T."/>
            <person name="Mura K."/>
            <person name="Hori T."/>
            <person name="Tamura T."/>
        </authorList>
    </citation>
    <scope>NUCLEOTIDE SEQUENCE [LARGE SCALE GENOMIC DNA]</scope>
    <source>
        <strain evidence="3 4">Ca-7</strain>
    </source>
</reference>
<dbReference type="SMART" id="SM00870">
    <property type="entry name" value="Asparaginase"/>
    <property type="match status" value="1"/>
</dbReference>
<dbReference type="PROSITE" id="PS51732">
    <property type="entry name" value="ASN_GLN_ASE_3"/>
    <property type="match status" value="1"/>
</dbReference>
<organism evidence="3 4">
    <name type="scientific">Zygosaccharomyces mellis</name>
    <dbReference type="NCBI Taxonomy" id="42258"/>
    <lineage>
        <taxon>Eukaryota</taxon>
        <taxon>Fungi</taxon>
        <taxon>Dikarya</taxon>
        <taxon>Ascomycota</taxon>
        <taxon>Saccharomycotina</taxon>
        <taxon>Saccharomycetes</taxon>
        <taxon>Saccharomycetales</taxon>
        <taxon>Saccharomycetaceae</taxon>
        <taxon>Zygosaccharomyces</taxon>
    </lineage>
</organism>
<dbReference type="InterPro" id="IPR036152">
    <property type="entry name" value="Asp/glu_Ase-like_sf"/>
</dbReference>
<dbReference type="AlphaFoldDB" id="A0A4C2E8Q0"/>
<feature type="region of interest" description="Disordered" evidence="1">
    <location>
        <begin position="49"/>
        <end position="137"/>
    </location>
</feature>
<dbReference type="EMBL" id="BIMX01000017">
    <property type="protein sequence ID" value="GCF00272.1"/>
    <property type="molecule type" value="Genomic_DNA"/>
</dbReference>
<accession>A0A4C2E8Q0</accession>
<dbReference type="OrthoDB" id="4070114at2759"/>
<dbReference type="InterPro" id="IPR006034">
    <property type="entry name" value="Asparaginase/glutaminase-like"/>
</dbReference>
<evidence type="ECO:0000313" key="3">
    <source>
        <dbReference type="EMBL" id="GCF00272.1"/>
    </source>
</evidence>
<dbReference type="SUPFAM" id="SSF53774">
    <property type="entry name" value="Glutaminase/Asparaginase"/>
    <property type="match status" value="1"/>
</dbReference>
<proteinExistence type="predicted"/>